<reference evidence="2" key="1">
    <citation type="journal article" date="2015" name="Nature">
        <title>Complex archaea that bridge the gap between prokaryotes and eukaryotes.</title>
        <authorList>
            <person name="Spang A."/>
            <person name="Saw J.H."/>
            <person name="Jorgensen S.L."/>
            <person name="Zaremba-Niedzwiedzka K."/>
            <person name="Martijn J."/>
            <person name="Lind A.E."/>
            <person name="van Eijk R."/>
            <person name="Schleper C."/>
            <person name="Guy L."/>
            <person name="Ettema T.J."/>
        </authorList>
    </citation>
    <scope>NUCLEOTIDE SEQUENCE</scope>
</reference>
<sequence length="179" mass="20281">MRKSSWIAVISVGFSLSVALSLHWFSKDYEFTPRRPEPVPQNSISENKPDAGITRFVRTSGFVEPGNVEVQAVFLNPVKDLEDDQLVFQIAFNTHTVDLAGYDITQRAIVEDSMGRVIRDGFKWKVIHSQGYHHISGILTVPNLNEGESLTAGEVEWIRLVLKGIPNLETREFQWEILT</sequence>
<dbReference type="EMBL" id="LAZR01030024">
    <property type="protein sequence ID" value="KKL57846.1"/>
    <property type="molecule type" value="Genomic_DNA"/>
</dbReference>
<accession>A0A0F9DVW1</accession>
<keyword evidence="1" id="KW-0472">Membrane</keyword>
<feature type="transmembrane region" description="Helical" evidence="1">
    <location>
        <begin position="6"/>
        <end position="25"/>
    </location>
</feature>
<evidence type="ECO:0000313" key="2">
    <source>
        <dbReference type="EMBL" id="KKL57846.1"/>
    </source>
</evidence>
<dbReference type="AlphaFoldDB" id="A0A0F9DVW1"/>
<keyword evidence="1" id="KW-1133">Transmembrane helix</keyword>
<comment type="caution">
    <text evidence="2">The sequence shown here is derived from an EMBL/GenBank/DDBJ whole genome shotgun (WGS) entry which is preliminary data.</text>
</comment>
<keyword evidence="1" id="KW-0812">Transmembrane</keyword>
<organism evidence="2">
    <name type="scientific">marine sediment metagenome</name>
    <dbReference type="NCBI Taxonomy" id="412755"/>
    <lineage>
        <taxon>unclassified sequences</taxon>
        <taxon>metagenomes</taxon>
        <taxon>ecological metagenomes</taxon>
    </lineage>
</organism>
<gene>
    <name evidence="2" type="ORF">LCGC14_2231330</name>
</gene>
<protein>
    <submittedName>
        <fullName evidence="2">Uncharacterized protein</fullName>
    </submittedName>
</protein>
<name>A0A0F9DVW1_9ZZZZ</name>
<proteinExistence type="predicted"/>
<evidence type="ECO:0000256" key="1">
    <source>
        <dbReference type="SAM" id="Phobius"/>
    </source>
</evidence>